<proteinExistence type="predicted"/>
<name>A0A6G0ZCK9_APHCR</name>
<accession>A0A6G0ZCK9</accession>
<organism evidence="1 2">
    <name type="scientific">Aphis craccivora</name>
    <name type="common">Cowpea aphid</name>
    <dbReference type="NCBI Taxonomy" id="307492"/>
    <lineage>
        <taxon>Eukaryota</taxon>
        <taxon>Metazoa</taxon>
        <taxon>Ecdysozoa</taxon>
        <taxon>Arthropoda</taxon>
        <taxon>Hexapoda</taxon>
        <taxon>Insecta</taxon>
        <taxon>Pterygota</taxon>
        <taxon>Neoptera</taxon>
        <taxon>Paraneoptera</taxon>
        <taxon>Hemiptera</taxon>
        <taxon>Sternorrhyncha</taxon>
        <taxon>Aphidomorpha</taxon>
        <taxon>Aphidoidea</taxon>
        <taxon>Aphididae</taxon>
        <taxon>Aphidini</taxon>
        <taxon>Aphis</taxon>
        <taxon>Aphis</taxon>
    </lineage>
</organism>
<sequence>MMFFLFFCVSKYSITRLNNASILNLGGGFRCKSEYP</sequence>
<reference evidence="1 2" key="1">
    <citation type="submission" date="2019-08" db="EMBL/GenBank/DDBJ databases">
        <title>Whole genome of Aphis craccivora.</title>
        <authorList>
            <person name="Voronova N.V."/>
            <person name="Shulinski R.S."/>
            <person name="Bandarenka Y.V."/>
            <person name="Zhorov D.G."/>
            <person name="Warner D."/>
        </authorList>
    </citation>
    <scope>NUCLEOTIDE SEQUENCE [LARGE SCALE GENOMIC DNA]</scope>
    <source>
        <strain evidence="1">180601</strain>
        <tissue evidence="1">Whole Body</tissue>
    </source>
</reference>
<evidence type="ECO:0000313" key="2">
    <source>
        <dbReference type="Proteomes" id="UP000478052"/>
    </source>
</evidence>
<evidence type="ECO:0000313" key="1">
    <source>
        <dbReference type="EMBL" id="KAF0768618.1"/>
    </source>
</evidence>
<comment type="caution">
    <text evidence="1">The sequence shown here is derived from an EMBL/GenBank/DDBJ whole genome shotgun (WGS) entry which is preliminary data.</text>
</comment>
<dbReference type="EMBL" id="VUJU01000733">
    <property type="protein sequence ID" value="KAF0768618.1"/>
    <property type="molecule type" value="Genomic_DNA"/>
</dbReference>
<dbReference type="Proteomes" id="UP000478052">
    <property type="component" value="Unassembled WGS sequence"/>
</dbReference>
<dbReference type="AlphaFoldDB" id="A0A6G0ZCK9"/>
<keyword evidence="2" id="KW-1185">Reference proteome</keyword>
<protein>
    <submittedName>
        <fullName evidence="1">Uncharacterized protein</fullName>
    </submittedName>
</protein>
<gene>
    <name evidence="1" type="ORF">FWK35_00004760</name>
</gene>